<accession>A0ABW1LHP1</accession>
<proteinExistence type="predicted"/>
<dbReference type="RefSeq" id="WP_379153596.1">
    <property type="nucleotide sequence ID" value="NZ_JBHSRJ010000004.1"/>
</dbReference>
<dbReference type="Proteomes" id="UP001596135">
    <property type="component" value="Unassembled WGS sequence"/>
</dbReference>
<reference evidence="3" key="1">
    <citation type="journal article" date="2019" name="Int. J. Syst. Evol. Microbiol.">
        <title>The Global Catalogue of Microorganisms (GCM) 10K type strain sequencing project: providing services to taxonomists for standard genome sequencing and annotation.</title>
        <authorList>
            <consortium name="The Broad Institute Genomics Platform"/>
            <consortium name="The Broad Institute Genome Sequencing Center for Infectious Disease"/>
            <person name="Wu L."/>
            <person name="Ma J."/>
        </authorList>
    </citation>
    <scope>NUCLEOTIDE SEQUENCE [LARGE SCALE GENOMIC DNA]</scope>
    <source>
        <strain evidence="3">CCUG 54522</strain>
    </source>
</reference>
<keyword evidence="3" id="KW-1185">Reference proteome</keyword>
<feature type="transmembrane region" description="Helical" evidence="1">
    <location>
        <begin position="22"/>
        <end position="42"/>
    </location>
</feature>
<evidence type="ECO:0000256" key="1">
    <source>
        <dbReference type="SAM" id="Phobius"/>
    </source>
</evidence>
<keyword evidence="1" id="KW-1133">Transmembrane helix</keyword>
<protein>
    <submittedName>
        <fullName evidence="2">Uncharacterized protein</fullName>
    </submittedName>
</protein>
<evidence type="ECO:0000313" key="3">
    <source>
        <dbReference type="Proteomes" id="UP001596135"/>
    </source>
</evidence>
<name>A0ABW1LHP1_9ACTN</name>
<keyword evidence="1" id="KW-0472">Membrane</keyword>
<keyword evidence="1" id="KW-0812">Transmembrane</keyword>
<dbReference type="EMBL" id="JBHSRJ010000004">
    <property type="protein sequence ID" value="MFC6043495.1"/>
    <property type="molecule type" value="Genomic_DNA"/>
</dbReference>
<gene>
    <name evidence="2" type="ORF">ACFPYL_10440</name>
</gene>
<comment type="caution">
    <text evidence="2">The sequence shown here is derived from an EMBL/GenBank/DDBJ whole genome shotgun (WGS) entry which is preliminary data.</text>
</comment>
<evidence type="ECO:0000313" key="2">
    <source>
        <dbReference type="EMBL" id="MFC6043495.1"/>
    </source>
</evidence>
<sequence length="186" mass="19436">MTDVVDPPAPAGSRPRVTRRRVALGVVGLIAVAGLAAAGWWWTHPSLFDAPGNVVSYDSATVGTPVSVGITVPGAPDGVGDVTITDVEANLAQNTSASTIAFSVCTPGGRDVIGLLEGIPEELCLAVRPVTHVRLGSDDYLLMTVTPTEPGVVDVTSFDVTYRYGSHRLWRHGTDTTGTRVTITTL</sequence>
<organism evidence="2 3">
    <name type="scientific">Nocardioides hankookensis</name>
    <dbReference type="NCBI Taxonomy" id="443157"/>
    <lineage>
        <taxon>Bacteria</taxon>
        <taxon>Bacillati</taxon>
        <taxon>Actinomycetota</taxon>
        <taxon>Actinomycetes</taxon>
        <taxon>Propionibacteriales</taxon>
        <taxon>Nocardioidaceae</taxon>
        <taxon>Nocardioides</taxon>
    </lineage>
</organism>